<name>A0ACA9L7N9_9GLOM</name>
<proteinExistence type="predicted"/>
<sequence>MPISVLSVLSENWPVIDLPPPINETYTALVDLTKVSPAPVSASCPTDDSYCRSDCSGCVRSNTDIVKCPNILDWGLTLDGGPGPYTSTVLDFLDTQNIKVTFFVVGSRVYQYPEILQRIVKSGHGIGILNWSNSSLVNQTNEQVISELKWTMDAVKAAVNITPKLMRPPFVQLDDRIRNISTQLGLKPVFRDLDTYDWFSDSDPTFDLSWIVNNFTQWVADPTINSTGHISLQHDSYNQTAARIPLVIPILKNANYNIKPISVCTGDNHPYVEDVNLDGTPFATATNSSDNSNNSNDSSNTPSTTSSSNADSTNKSISKNSNNSNSNKTPLYVGITIAVIVIGLILIIGLITCYKRRRSRHASIAVFGPNVEERFAKYQRF</sequence>
<gene>
    <name evidence="1" type="ORF">DHETER_LOCUS3619</name>
</gene>
<evidence type="ECO:0000313" key="2">
    <source>
        <dbReference type="Proteomes" id="UP000789702"/>
    </source>
</evidence>
<protein>
    <submittedName>
        <fullName evidence="1">3254_t:CDS:1</fullName>
    </submittedName>
</protein>
<reference evidence="1" key="1">
    <citation type="submission" date="2021-06" db="EMBL/GenBank/DDBJ databases">
        <authorList>
            <person name="Kallberg Y."/>
            <person name="Tangrot J."/>
            <person name="Rosling A."/>
        </authorList>
    </citation>
    <scope>NUCLEOTIDE SEQUENCE</scope>
    <source>
        <strain evidence="1">IL203A</strain>
    </source>
</reference>
<keyword evidence="2" id="KW-1185">Reference proteome</keyword>
<evidence type="ECO:0000313" key="1">
    <source>
        <dbReference type="EMBL" id="CAG8514572.1"/>
    </source>
</evidence>
<dbReference type="EMBL" id="CAJVPU010003188">
    <property type="protein sequence ID" value="CAG8514572.1"/>
    <property type="molecule type" value="Genomic_DNA"/>
</dbReference>
<accession>A0ACA9L7N9</accession>
<comment type="caution">
    <text evidence="1">The sequence shown here is derived from an EMBL/GenBank/DDBJ whole genome shotgun (WGS) entry which is preliminary data.</text>
</comment>
<dbReference type="Proteomes" id="UP000789702">
    <property type="component" value="Unassembled WGS sequence"/>
</dbReference>
<organism evidence="1 2">
    <name type="scientific">Dentiscutata heterogama</name>
    <dbReference type="NCBI Taxonomy" id="1316150"/>
    <lineage>
        <taxon>Eukaryota</taxon>
        <taxon>Fungi</taxon>
        <taxon>Fungi incertae sedis</taxon>
        <taxon>Mucoromycota</taxon>
        <taxon>Glomeromycotina</taxon>
        <taxon>Glomeromycetes</taxon>
        <taxon>Diversisporales</taxon>
        <taxon>Gigasporaceae</taxon>
        <taxon>Dentiscutata</taxon>
    </lineage>
</organism>